<feature type="region of interest" description="Disordered" evidence="1">
    <location>
        <begin position="1"/>
        <end position="94"/>
    </location>
</feature>
<organism evidence="2 3">
    <name type="scientific">Purpureocillium takamizusanense</name>
    <dbReference type="NCBI Taxonomy" id="2060973"/>
    <lineage>
        <taxon>Eukaryota</taxon>
        <taxon>Fungi</taxon>
        <taxon>Dikarya</taxon>
        <taxon>Ascomycota</taxon>
        <taxon>Pezizomycotina</taxon>
        <taxon>Sordariomycetes</taxon>
        <taxon>Hypocreomycetidae</taxon>
        <taxon>Hypocreales</taxon>
        <taxon>Ophiocordycipitaceae</taxon>
        <taxon>Purpureocillium</taxon>
    </lineage>
</organism>
<reference evidence="2" key="1">
    <citation type="submission" date="2021-11" db="EMBL/GenBank/DDBJ databases">
        <title>Purpureocillium_takamizusanense_genome.</title>
        <authorList>
            <person name="Nguyen N.-H."/>
        </authorList>
    </citation>
    <scope>NUCLEOTIDE SEQUENCE</scope>
    <source>
        <strain evidence="2">PT3</strain>
    </source>
</reference>
<keyword evidence="3" id="KW-1185">Reference proteome</keyword>
<dbReference type="KEGG" id="ptkz:JDV02_008892"/>
<gene>
    <name evidence="2" type="ORF">JDV02_008892</name>
</gene>
<proteinExistence type="predicted"/>
<accession>A0A9Q8QL19</accession>
<feature type="compositionally biased region" description="Basic and acidic residues" evidence="1">
    <location>
        <begin position="45"/>
        <end position="54"/>
    </location>
</feature>
<sequence>MAEKLVEKLEETVGPDSGTRNVEPLVTSERAPRHAETASTSTEICESHDPRDAAHAPPSVIVQHLGPPTIEHDHPEDSTTRRHSVSYQEKHYLR</sequence>
<dbReference type="Proteomes" id="UP000829364">
    <property type="component" value="Chromosome 9"/>
</dbReference>
<evidence type="ECO:0000313" key="3">
    <source>
        <dbReference type="Proteomes" id="UP000829364"/>
    </source>
</evidence>
<feature type="compositionally biased region" description="Basic and acidic residues" evidence="1">
    <location>
        <begin position="70"/>
        <end position="80"/>
    </location>
</feature>
<dbReference type="AlphaFoldDB" id="A0A9Q8QL19"/>
<protein>
    <submittedName>
        <fullName evidence="2">Uncharacterized protein</fullName>
    </submittedName>
</protein>
<feature type="compositionally biased region" description="Basic and acidic residues" evidence="1">
    <location>
        <begin position="1"/>
        <end position="11"/>
    </location>
</feature>
<name>A0A9Q8QL19_9HYPO</name>
<dbReference type="OrthoDB" id="5128796at2759"/>
<dbReference type="GeneID" id="72070837"/>
<dbReference type="EMBL" id="CP086362">
    <property type="protein sequence ID" value="UNI23049.1"/>
    <property type="molecule type" value="Genomic_DNA"/>
</dbReference>
<evidence type="ECO:0000256" key="1">
    <source>
        <dbReference type="SAM" id="MobiDB-lite"/>
    </source>
</evidence>
<evidence type="ECO:0000313" key="2">
    <source>
        <dbReference type="EMBL" id="UNI23049.1"/>
    </source>
</evidence>
<dbReference type="RefSeq" id="XP_047846530.1">
    <property type="nucleotide sequence ID" value="XM_047990523.1"/>
</dbReference>